<proteinExistence type="predicted"/>
<dbReference type="Gene3D" id="3.30.750.140">
    <property type="match status" value="1"/>
</dbReference>
<accession>A0ABM8UDE0</accession>
<name>A0ABM8UDE0_9GAMM</name>
<organism evidence="3 4">
    <name type="scientific">Novilysobacter luteus</name>
    <dbReference type="NCBI Taxonomy" id="2822368"/>
    <lineage>
        <taxon>Bacteria</taxon>
        <taxon>Pseudomonadati</taxon>
        <taxon>Pseudomonadota</taxon>
        <taxon>Gammaproteobacteria</taxon>
        <taxon>Lysobacterales</taxon>
        <taxon>Lysobacteraceae</taxon>
        <taxon>Novilysobacter</taxon>
    </lineage>
</organism>
<feature type="domain" description="Flagellar hook-length control protein-like C-terminal" evidence="2">
    <location>
        <begin position="269"/>
        <end position="348"/>
    </location>
</feature>
<dbReference type="InterPro" id="IPR052563">
    <property type="entry name" value="FliK"/>
</dbReference>
<dbReference type="Proteomes" id="UP000680116">
    <property type="component" value="Chromosome"/>
</dbReference>
<dbReference type="InterPro" id="IPR021136">
    <property type="entry name" value="Flagellar_hook_control-like_C"/>
</dbReference>
<evidence type="ECO:0000259" key="2">
    <source>
        <dbReference type="Pfam" id="PF02120"/>
    </source>
</evidence>
<sequence length="391" mass="39107">MIASALSTPASGSATGAARKGAADAGASGEDRFEQLMNPARSDGSRADVGPRAAEPRGASARASSRPDAPASARDDGIDAEATEATERTVDGTAEAALPDQLFAMIGGWRDAAVPAPGSAAPPTGPGHGATGLLAPATPSLLLPGMVDGAAAATPLDDAAIPAPPTTATASGAATGPVPGLAMPTLPAANTAVAGAAAEAVDFAAMLEPSLDTATPDALPDFEPGERTLPPGAAAPGTTTTRAATAISQPALAFPADPDAGFDDAFGARIGWLAEQRIGRAEIRLNPETLGTIDVRLQIDGNRVTAEFHSASADVRQALESSVGRLRDMLDQHGLQLAHSNVGHGGNKAARDSQGNADRGSDTARGPGEGNDPIERPARFTHTRGLLDEYA</sequence>
<reference evidence="3 4" key="1">
    <citation type="submission" date="2021-04" db="EMBL/GenBank/DDBJ databases">
        <authorList>
            <person name="Rodrigo-Torres L."/>
            <person name="Arahal R. D."/>
            <person name="Lucena T."/>
        </authorList>
    </citation>
    <scope>NUCLEOTIDE SEQUENCE [LARGE SCALE GENOMIC DNA]</scope>
    <source>
        <strain evidence="3 4">CECT 30171</strain>
    </source>
</reference>
<dbReference type="RefSeq" id="WP_215219644.1">
    <property type="nucleotide sequence ID" value="NZ_OU015430.1"/>
</dbReference>
<dbReference type="PANTHER" id="PTHR37533">
    <property type="entry name" value="FLAGELLAR HOOK-LENGTH CONTROL PROTEIN"/>
    <property type="match status" value="1"/>
</dbReference>
<feature type="compositionally biased region" description="Low complexity" evidence="1">
    <location>
        <begin position="50"/>
        <end position="72"/>
    </location>
</feature>
<feature type="region of interest" description="Disordered" evidence="1">
    <location>
        <begin position="338"/>
        <end position="391"/>
    </location>
</feature>
<feature type="region of interest" description="Disordered" evidence="1">
    <location>
        <begin position="1"/>
        <end position="94"/>
    </location>
</feature>
<dbReference type="InterPro" id="IPR038610">
    <property type="entry name" value="FliK-like_C_sf"/>
</dbReference>
<dbReference type="CDD" id="cd17470">
    <property type="entry name" value="T3SS_Flik_C"/>
    <property type="match status" value="1"/>
</dbReference>
<feature type="compositionally biased region" description="Low complexity" evidence="1">
    <location>
        <begin position="1"/>
        <end position="28"/>
    </location>
</feature>
<dbReference type="Pfam" id="PF02120">
    <property type="entry name" value="Flg_hook"/>
    <property type="match status" value="1"/>
</dbReference>
<keyword evidence="4" id="KW-1185">Reference proteome</keyword>
<evidence type="ECO:0000313" key="4">
    <source>
        <dbReference type="Proteomes" id="UP000680116"/>
    </source>
</evidence>
<evidence type="ECO:0000256" key="1">
    <source>
        <dbReference type="SAM" id="MobiDB-lite"/>
    </source>
</evidence>
<dbReference type="PANTHER" id="PTHR37533:SF2">
    <property type="entry name" value="FLAGELLAR HOOK-LENGTH CONTROL PROTEIN"/>
    <property type="match status" value="1"/>
</dbReference>
<dbReference type="EMBL" id="OU015430">
    <property type="protein sequence ID" value="CAG4970136.1"/>
    <property type="molecule type" value="Genomic_DNA"/>
</dbReference>
<protein>
    <recommendedName>
        <fullName evidence="2">Flagellar hook-length control protein-like C-terminal domain-containing protein</fullName>
    </recommendedName>
</protein>
<gene>
    <name evidence="3" type="ORF">LYB30171_00668</name>
</gene>
<evidence type="ECO:0000313" key="3">
    <source>
        <dbReference type="EMBL" id="CAG4970136.1"/>
    </source>
</evidence>